<evidence type="ECO:0000313" key="8">
    <source>
        <dbReference type="Proteomes" id="UP000274131"/>
    </source>
</evidence>
<protein>
    <submittedName>
        <fullName evidence="9">SMK-1 domain-containing protein</fullName>
    </submittedName>
</protein>
<evidence type="ECO:0000259" key="5">
    <source>
        <dbReference type="Pfam" id="PF04802"/>
    </source>
</evidence>
<dbReference type="Pfam" id="PF04802">
    <property type="entry name" value="PP4R3"/>
    <property type="match status" value="1"/>
</dbReference>
<feature type="compositionally biased region" description="Acidic residues" evidence="4">
    <location>
        <begin position="697"/>
        <end position="707"/>
    </location>
</feature>
<dbReference type="SUPFAM" id="SSF48371">
    <property type="entry name" value="ARM repeat"/>
    <property type="match status" value="1"/>
</dbReference>
<keyword evidence="3" id="KW-0539">Nucleus</keyword>
<feature type="compositionally biased region" description="Basic and acidic residues" evidence="4">
    <location>
        <begin position="925"/>
        <end position="947"/>
    </location>
</feature>
<evidence type="ECO:0000256" key="1">
    <source>
        <dbReference type="ARBA" id="ARBA00004123"/>
    </source>
</evidence>
<feature type="region of interest" description="Disordered" evidence="4">
    <location>
        <begin position="792"/>
        <end position="998"/>
    </location>
</feature>
<dbReference type="Proteomes" id="UP000274131">
    <property type="component" value="Unassembled WGS sequence"/>
</dbReference>
<dbReference type="AlphaFoldDB" id="A0A0N4UVK7"/>
<accession>A0A0N4UVK7</accession>
<dbReference type="InterPro" id="IPR011993">
    <property type="entry name" value="PH-like_dom_sf"/>
</dbReference>
<dbReference type="SUPFAM" id="SSF50729">
    <property type="entry name" value="PH domain-like"/>
    <property type="match status" value="1"/>
</dbReference>
<sequence length="998" mass="113697">MIWRIVCRWDFLMLQDGRNRVKLYVLCEHRLWDDKGTGHVVCVSIPERQGITFIVVRLEEEEKNVLESRIQMDTIYQKQQETLIVWSESDCYDLALSFQDKNGCDDVWERICQVQGRDPELNPDFTGNYEDMEEQEGFGTGANSYDSNRAAPNLITLPPCELSRLQEIEAALSSSFASPGQREKLASVIETQGYVGKLCEIFQMCEDLENMEALHLLYQIARDMFMLNRNDLLEVLLQEKYFKDIVGMLEYDPAYPQPRKHREFLYEKARFREVLPIRNEELRKKIHQTFRVQYVQEVCLPVPSIFEENLLSVLTSFLFFNRVDIVAFLQEDKQLLKDLFDQLKDRSISLERRKDLAMFLKEFCSFSSSLQQSGQPSRESFYKTLMENDVLATIEPCIESSDLQTRITIIEVFVMIVEFNPQAARDYLLQQARNISESKNKSLLLNKLIEHMLSDKDPELTSANTMAQVMRALLDPDNMIATPSAKSERQEFLALFYRRSMGTLCRPLTQNTKGGHLKRDDYHMANKQAMVIDLLCFCFEHHTTHMRNYCISSRLLNRVLVLLRSRHHFLALTALRLFRKVVQLKDEYYFRYIVRENVMAPIADCFCENGHRYNLLNSAIIELFEYIQAEDVKMLIAYVVDRLWHKFEGVAYVNTFTSLRMKYDQIQDHESYKEEPVSLSESKSSSQWRRERKSEADEYCLEDEEPELSSPTENWEKRDGAANGAGKVLDLEGTTFGGPGTTHIRKVDDESTPMRKSGAEPIFPSVARRNGWDLVTDEESDSLIPVTLKTHGPNRIIIKMNSDRRPSSSPPPPSSPSPPGESVVSSTESLVTAAKASSSSPEKPSTTHRNPEAVVFAKKALVDYDESDSDEEDEVGPSSSSSLGHNSSVVSGQSSSPSDDQDDVSSTSGDHEPSPGCVSVESDLIVDKTVKEKGDCESRRGRKRPSDADVSLDMNIPLLLKDDGDGIDNSSTKRLRLDSAEKSSGHDNGKTTAGELVS</sequence>
<feature type="compositionally biased region" description="Acidic residues" evidence="4">
    <location>
        <begin position="863"/>
        <end position="875"/>
    </location>
</feature>
<dbReference type="InterPro" id="IPR006887">
    <property type="entry name" value="P4R3-like_central_dom"/>
</dbReference>
<feature type="domain" description="Serine/threonine-protein phosphatase 4 regulatory subunit 3-like central" evidence="5">
    <location>
        <begin position="167"/>
        <end position="665"/>
    </location>
</feature>
<reference evidence="9" key="1">
    <citation type="submission" date="2017-02" db="UniProtKB">
        <authorList>
            <consortium name="WormBaseParasite"/>
        </authorList>
    </citation>
    <scope>IDENTIFICATION</scope>
</reference>
<evidence type="ECO:0000259" key="6">
    <source>
        <dbReference type="Pfam" id="PF22972"/>
    </source>
</evidence>
<feature type="compositionally biased region" description="Low complexity" evidence="4">
    <location>
        <begin position="876"/>
        <end position="908"/>
    </location>
</feature>
<dbReference type="Gene3D" id="2.30.29.30">
    <property type="entry name" value="Pleckstrin-homology domain (PH domain)/Phosphotyrosine-binding domain (PTB)"/>
    <property type="match status" value="1"/>
</dbReference>
<dbReference type="GO" id="GO:0005654">
    <property type="term" value="C:nucleoplasm"/>
    <property type="evidence" value="ECO:0007669"/>
    <property type="project" value="TreeGrafter"/>
</dbReference>
<evidence type="ECO:0000256" key="2">
    <source>
        <dbReference type="ARBA" id="ARBA00008809"/>
    </source>
</evidence>
<feature type="compositionally biased region" description="Basic and acidic residues" evidence="4">
    <location>
        <begin position="975"/>
        <end position="989"/>
    </location>
</feature>
<dbReference type="InterPro" id="IPR055236">
    <property type="entry name" value="EVH1_PP4R3"/>
</dbReference>
<evidence type="ECO:0000256" key="4">
    <source>
        <dbReference type="SAM" id="MobiDB-lite"/>
    </source>
</evidence>
<dbReference type="EMBL" id="UXUI01007180">
    <property type="protein sequence ID" value="VDD86045.1"/>
    <property type="molecule type" value="Genomic_DNA"/>
</dbReference>
<evidence type="ECO:0000313" key="7">
    <source>
        <dbReference type="EMBL" id="VDD86045.1"/>
    </source>
</evidence>
<reference evidence="7 8" key="2">
    <citation type="submission" date="2018-10" db="EMBL/GenBank/DDBJ databases">
        <authorList>
            <consortium name="Pathogen Informatics"/>
        </authorList>
    </citation>
    <scope>NUCLEOTIDE SEQUENCE [LARGE SCALE GENOMIC DNA]</scope>
</reference>
<dbReference type="GO" id="GO:0072542">
    <property type="term" value="F:protein phosphatase activator activity"/>
    <property type="evidence" value="ECO:0007669"/>
    <property type="project" value="TreeGrafter"/>
</dbReference>
<feature type="region of interest" description="Disordered" evidence="4">
    <location>
        <begin position="730"/>
        <end position="760"/>
    </location>
</feature>
<comment type="subcellular location">
    <subcellularLocation>
        <location evidence="1">Nucleus</location>
    </subcellularLocation>
</comment>
<organism evidence="9">
    <name type="scientific">Enterobius vermicularis</name>
    <name type="common">Human pinworm</name>
    <dbReference type="NCBI Taxonomy" id="51028"/>
    <lineage>
        <taxon>Eukaryota</taxon>
        <taxon>Metazoa</taxon>
        <taxon>Ecdysozoa</taxon>
        <taxon>Nematoda</taxon>
        <taxon>Chromadorea</taxon>
        <taxon>Rhabditida</taxon>
        <taxon>Spirurina</taxon>
        <taxon>Oxyuridomorpha</taxon>
        <taxon>Oxyuroidea</taxon>
        <taxon>Oxyuridae</taxon>
        <taxon>Enterobius</taxon>
    </lineage>
</organism>
<dbReference type="STRING" id="51028.A0A0N4UVK7"/>
<dbReference type="PANTHER" id="PTHR23318">
    <property type="entry name" value="ATP SYNTHASE GAMMA-RELATED"/>
    <property type="match status" value="1"/>
</dbReference>
<proteinExistence type="inferred from homology"/>
<dbReference type="InterPro" id="IPR051137">
    <property type="entry name" value="PP4R3-like"/>
</dbReference>
<keyword evidence="8" id="KW-1185">Reference proteome</keyword>
<feature type="compositionally biased region" description="Pro residues" evidence="4">
    <location>
        <begin position="808"/>
        <end position="819"/>
    </location>
</feature>
<feature type="compositionally biased region" description="Low complexity" evidence="4">
    <location>
        <begin position="820"/>
        <end position="844"/>
    </location>
</feature>
<dbReference type="PANTHER" id="PTHR23318:SF0">
    <property type="entry name" value="SERINE_THREONINE-PROTEIN PHOSPHATASE 4 REGULATORY SUBUNIT 3"/>
    <property type="match status" value="1"/>
</dbReference>
<gene>
    <name evidence="7" type="ORF">EVEC_LOCUS1188</name>
</gene>
<feature type="region of interest" description="Disordered" evidence="4">
    <location>
        <begin position="695"/>
        <end position="715"/>
    </location>
</feature>
<name>A0A0N4UVK7_ENTVE</name>
<dbReference type="Pfam" id="PF22972">
    <property type="entry name" value="EVH1_PP4R3"/>
    <property type="match status" value="1"/>
</dbReference>
<comment type="similarity">
    <text evidence="2">Belongs to the SMEK family.</text>
</comment>
<dbReference type="InterPro" id="IPR016024">
    <property type="entry name" value="ARM-type_fold"/>
</dbReference>
<evidence type="ECO:0000313" key="9">
    <source>
        <dbReference type="WBParaSite" id="EVEC_0000148001-mRNA-1"/>
    </source>
</evidence>
<dbReference type="OrthoDB" id="27483at2759"/>
<dbReference type="GO" id="GO:0006974">
    <property type="term" value="P:DNA damage response"/>
    <property type="evidence" value="ECO:0007669"/>
    <property type="project" value="TreeGrafter"/>
</dbReference>
<evidence type="ECO:0000256" key="3">
    <source>
        <dbReference type="ARBA" id="ARBA00023242"/>
    </source>
</evidence>
<dbReference type="WBParaSite" id="EVEC_0000148001-mRNA-1">
    <property type="protein sequence ID" value="EVEC_0000148001-mRNA-1"/>
    <property type="gene ID" value="EVEC_0000148001"/>
</dbReference>
<feature type="domain" description="PP4R3 EVH1-like" evidence="6">
    <location>
        <begin position="18"/>
        <end position="115"/>
    </location>
</feature>
<dbReference type="GO" id="GO:0030289">
    <property type="term" value="C:protein phosphatase 4 complex"/>
    <property type="evidence" value="ECO:0007669"/>
    <property type="project" value="TreeGrafter"/>
</dbReference>